<dbReference type="InterPro" id="IPR000683">
    <property type="entry name" value="Gfo/Idh/MocA-like_OxRdtase_N"/>
</dbReference>
<reference evidence="4 5" key="1">
    <citation type="submission" date="2021-03" db="EMBL/GenBank/DDBJ databases">
        <title>Paenibacillus artemisicola MWE-103 whole genome sequence.</title>
        <authorList>
            <person name="Ham Y.J."/>
        </authorList>
    </citation>
    <scope>NUCLEOTIDE SEQUENCE [LARGE SCALE GENOMIC DNA]</scope>
    <source>
        <strain evidence="4 5">MWE-103</strain>
    </source>
</reference>
<dbReference type="PANTHER" id="PTHR43818:SF11">
    <property type="entry name" value="BCDNA.GH03377"/>
    <property type="match status" value="1"/>
</dbReference>
<feature type="domain" description="GFO/IDH/MocA-like oxidoreductase" evidence="3">
    <location>
        <begin position="145"/>
        <end position="263"/>
    </location>
</feature>
<proteinExistence type="predicted"/>
<dbReference type="EMBL" id="JAGGDJ010000025">
    <property type="protein sequence ID" value="MBO7746950.1"/>
    <property type="molecule type" value="Genomic_DNA"/>
</dbReference>
<evidence type="ECO:0000259" key="3">
    <source>
        <dbReference type="Pfam" id="PF22725"/>
    </source>
</evidence>
<accession>A0ABS3WFR3</accession>
<dbReference type="SUPFAM" id="SSF51735">
    <property type="entry name" value="NAD(P)-binding Rossmann-fold domains"/>
    <property type="match status" value="1"/>
</dbReference>
<sequence>MLNIGLIGLGFMGRTHLDNYLRLEKEGVPIRVTAICDIDPDKLEGRATGGNIDTSSGEAADFGRFRKYGSVEEMLREERLDAVDIALPTYLHKDTAIRCLEAGLHVLCEKPMAPSAADCEAMIQAAEASGKQLMIGQCLRFWPAYEYLKDIVDRKPFGRVTSASFFRGSGTPTWGPWLLERDKSGGALLDMHVHDTDVVNWLFGVPVAVSCQALNVIPGSGYDIVSTNYRYGDGKVVNAQVDWTLQGDFGFEMSYRVNFEGGNLLFRGGAVRVNPNDGAGYDAELPEDQGYYFELKYFAETLIAGRALDAATPRSTQETIRIIEAEIASASASGEWVAVQR</sequence>
<dbReference type="Gene3D" id="3.40.50.720">
    <property type="entry name" value="NAD(P)-binding Rossmann-like Domain"/>
    <property type="match status" value="1"/>
</dbReference>
<dbReference type="PANTHER" id="PTHR43818">
    <property type="entry name" value="BCDNA.GH03377"/>
    <property type="match status" value="1"/>
</dbReference>
<gene>
    <name evidence="4" type="ORF">I8J29_22360</name>
</gene>
<evidence type="ECO:0000313" key="5">
    <source>
        <dbReference type="Proteomes" id="UP000670947"/>
    </source>
</evidence>
<keyword evidence="1" id="KW-0560">Oxidoreductase</keyword>
<evidence type="ECO:0000313" key="4">
    <source>
        <dbReference type="EMBL" id="MBO7746950.1"/>
    </source>
</evidence>
<name>A0ABS3WFR3_9BACL</name>
<dbReference type="SUPFAM" id="SSF55347">
    <property type="entry name" value="Glyceraldehyde-3-phosphate dehydrogenase-like, C-terminal domain"/>
    <property type="match status" value="1"/>
</dbReference>
<dbReference type="InterPro" id="IPR050463">
    <property type="entry name" value="Gfo/Idh/MocA_oxidrdct_glycsds"/>
</dbReference>
<organism evidence="4 5">
    <name type="scientific">Paenibacillus artemisiicola</name>
    <dbReference type="NCBI Taxonomy" id="1172618"/>
    <lineage>
        <taxon>Bacteria</taxon>
        <taxon>Bacillati</taxon>
        <taxon>Bacillota</taxon>
        <taxon>Bacilli</taxon>
        <taxon>Bacillales</taxon>
        <taxon>Paenibacillaceae</taxon>
        <taxon>Paenibacillus</taxon>
    </lineage>
</organism>
<keyword evidence="5" id="KW-1185">Reference proteome</keyword>
<dbReference type="RefSeq" id="WP_208849687.1">
    <property type="nucleotide sequence ID" value="NZ_JAGGDJ010000025.1"/>
</dbReference>
<protein>
    <submittedName>
        <fullName evidence="4">Gfo/Idh/MocA family oxidoreductase</fullName>
    </submittedName>
</protein>
<evidence type="ECO:0000259" key="2">
    <source>
        <dbReference type="Pfam" id="PF01408"/>
    </source>
</evidence>
<dbReference type="Pfam" id="PF22725">
    <property type="entry name" value="GFO_IDH_MocA_C3"/>
    <property type="match status" value="1"/>
</dbReference>
<dbReference type="Pfam" id="PF01408">
    <property type="entry name" value="GFO_IDH_MocA"/>
    <property type="match status" value="1"/>
</dbReference>
<dbReference type="InterPro" id="IPR055170">
    <property type="entry name" value="GFO_IDH_MocA-like_dom"/>
</dbReference>
<dbReference type="Proteomes" id="UP000670947">
    <property type="component" value="Unassembled WGS sequence"/>
</dbReference>
<evidence type="ECO:0000256" key="1">
    <source>
        <dbReference type="ARBA" id="ARBA00023002"/>
    </source>
</evidence>
<dbReference type="InterPro" id="IPR036291">
    <property type="entry name" value="NAD(P)-bd_dom_sf"/>
</dbReference>
<comment type="caution">
    <text evidence="4">The sequence shown here is derived from an EMBL/GenBank/DDBJ whole genome shotgun (WGS) entry which is preliminary data.</text>
</comment>
<feature type="domain" description="Gfo/Idh/MocA-like oxidoreductase N-terminal" evidence="2">
    <location>
        <begin position="2"/>
        <end position="136"/>
    </location>
</feature>
<dbReference type="Gene3D" id="3.30.360.10">
    <property type="entry name" value="Dihydrodipicolinate Reductase, domain 2"/>
    <property type="match status" value="1"/>
</dbReference>